<dbReference type="Proteomes" id="UP000183039">
    <property type="component" value="Unassembled WGS sequence"/>
</dbReference>
<dbReference type="AlphaFoldDB" id="A0AA91G680"/>
<comment type="caution">
    <text evidence="1">The sequence shown here is derived from an EMBL/GenBank/DDBJ whole genome shotgun (WGS) entry which is preliminary data.</text>
</comment>
<evidence type="ECO:0000313" key="2">
    <source>
        <dbReference type="Proteomes" id="UP000183039"/>
    </source>
</evidence>
<proteinExistence type="predicted"/>
<sequence length="41" mass="4793">MLFVFTVVKTTYTFGSSYFVQFSKVYCVTSQQLLYHIKSSI</sequence>
<dbReference type="EMBL" id="JXLC01000053">
    <property type="protein sequence ID" value="OJG84344.1"/>
    <property type="molecule type" value="Genomic_DNA"/>
</dbReference>
<gene>
    <name evidence="1" type="ORF">RV15_GL003100</name>
</gene>
<name>A0AA91G680_9ENTE</name>
<accession>A0AA91G680</accession>
<organism evidence="1 2">
    <name type="scientific">Enterococcus silesiacus</name>
    <dbReference type="NCBI Taxonomy" id="332949"/>
    <lineage>
        <taxon>Bacteria</taxon>
        <taxon>Bacillati</taxon>
        <taxon>Bacillota</taxon>
        <taxon>Bacilli</taxon>
        <taxon>Lactobacillales</taxon>
        <taxon>Enterococcaceae</taxon>
        <taxon>Enterococcus</taxon>
    </lineage>
</organism>
<evidence type="ECO:0000313" key="1">
    <source>
        <dbReference type="EMBL" id="OJG84344.1"/>
    </source>
</evidence>
<protein>
    <submittedName>
        <fullName evidence="1">Uncharacterized protein</fullName>
    </submittedName>
</protein>
<reference evidence="1 2" key="1">
    <citation type="submission" date="2014-12" db="EMBL/GenBank/DDBJ databases">
        <title>Draft genome sequences of 29 type strains of Enterococci.</title>
        <authorList>
            <person name="Zhong Z."/>
            <person name="Sun Z."/>
            <person name="Liu W."/>
            <person name="Zhang W."/>
            <person name="Zhang H."/>
        </authorList>
    </citation>
    <scope>NUCLEOTIDE SEQUENCE [LARGE SCALE GENOMIC DNA]</scope>
    <source>
        <strain evidence="1 2">DSM 22801</strain>
    </source>
</reference>